<dbReference type="EMBL" id="LDJX01000013">
    <property type="protein sequence ID" value="KPM30213.1"/>
    <property type="molecule type" value="Genomic_DNA"/>
</dbReference>
<keyword evidence="2" id="KW-0812">Transmembrane</keyword>
<protein>
    <recommendedName>
        <fullName evidence="5">SHOCT domain-containing protein</fullName>
    </recommendedName>
</protein>
<feature type="transmembrane region" description="Helical" evidence="2">
    <location>
        <begin position="6"/>
        <end position="22"/>
    </location>
</feature>
<dbReference type="RefSeq" id="WP_054560620.1">
    <property type="nucleotide sequence ID" value="NZ_LDJX01000013.1"/>
</dbReference>
<dbReference type="Proteomes" id="UP000050280">
    <property type="component" value="Unassembled WGS sequence"/>
</dbReference>
<organism evidence="3 4">
    <name type="scientific">Croceitalea dokdonensis DOKDO 023</name>
    <dbReference type="NCBI Taxonomy" id="1300341"/>
    <lineage>
        <taxon>Bacteria</taxon>
        <taxon>Pseudomonadati</taxon>
        <taxon>Bacteroidota</taxon>
        <taxon>Flavobacteriia</taxon>
        <taxon>Flavobacteriales</taxon>
        <taxon>Flavobacteriaceae</taxon>
        <taxon>Croceitalea</taxon>
    </lineage>
</organism>
<dbReference type="AlphaFoldDB" id="A0A0P7AAW5"/>
<keyword evidence="2" id="KW-1133">Transmembrane helix</keyword>
<keyword evidence="2" id="KW-0472">Membrane</keyword>
<evidence type="ECO:0000313" key="3">
    <source>
        <dbReference type="EMBL" id="KPM30213.1"/>
    </source>
</evidence>
<comment type="caution">
    <text evidence="3">The sequence shown here is derived from an EMBL/GenBank/DDBJ whole genome shotgun (WGS) entry which is preliminary data.</text>
</comment>
<dbReference type="OrthoDB" id="1454500at2"/>
<name>A0A0P7AAW5_9FLAO</name>
<feature type="transmembrane region" description="Helical" evidence="2">
    <location>
        <begin position="34"/>
        <end position="55"/>
    </location>
</feature>
<accession>A0A0P7AAW5</accession>
<dbReference type="STRING" id="1300341.I595_3690"/>
<gene>
    <name evidence="3" type="ORF">I595_3690</name>
</gene>
<proteinExistence type="predicted"/>
<feature type="region of interest" description="Disordered" evidence="1">
    <location>
        <begin position="66"/>
        <end position="86"/>
    </location>
</feature>
<evidence type="ECO:0000256" key="1">
    <source>
        <dbReference type="SAM" id="MobiDB-lite"/>
    </source>
</evidence>
<evidence type="ECO:0008006" key="5">
    <source>
        <dbReference type="Google" id="ProtNLM"/>
    </source>
</evidence>
<sequence length="251" mass="29039">MNTQIGVGLLVGAVTGTSIYIWNSDNFTKPQKIILLFCIVFPPAQWILAIILFFYNSSVKPSLNVNLNSSSKESTPKTKKQGLSTTEQKQSVEILKEKGLLNESEYQEKIDIIEKQIKIDKIYKSKEYLNLKSLFESGLFTKDEFENKVELLKTKASENNSFIQSDFVREKLIGIWKDNVGTIEFWDDNTFVFNDKNKDITNGSWSVDNSDIIEIRFNSRLEKFYILELSEKTLSYEHNNSRFTLKKENLI</sequence>
<evidence type="ECO:0000313" key="4">
    <source>
        <dbReference type="Proteomes" id="UP000050280"/>
    </source>
</evidence>
<evidence type="ECO:0000256" key="2">
    <source>
        <dbReference type="SAM" id="Phobius"/>
    </source>
</evidence>
<reference evidence="3 4" key="1">
    <citation type="submission" date="2015-09" db="EMBL/GenBank/DDBJ databases">
        <title>Genome sequence of the marine flavobacterium Croceitalea dokdonensis DOKDO 023 that contains proton- and sodium-pumping rhodopsins.</title>
        <authorList>
            <person name="Kwon S.-K."/>
            <person name="Lee H.K."/>
            <person name="Kwak M.-J."/>
            <person name="Kim J.F."/>
        </authorList>
    </citation>
    <scope>NUCLEOTIDE SEQUENCE [LARGE SCALE GENOMIC DNA]</scope>
    <source>
        <strain evidence="3 4">DOKDO 023</strain>
    </source>
</reference>
<keyword evidence="4" id="KW-1185">Reference proteome</keyword>